<dbReference type="AlphaFoldDB" id="A0A290Q5B7"/>
<proteinExistence type="predicted"/>
<evidence type="ECO:0000256" key="2">
    <source>
        <dbReference type="SAM" id="Phobius"/>
    </source>
</evidence>
<evidence type="ECO:0000256" key="1">
    <source>
        <dbReference type="SAM" id="MobiDB-lite"/>
    </source>
</evidence>
<feature type="region of interest" description="Disordered" evidence="1">
    <location>
        <begin position="1"/>
        <end position="25"/>
    </location>
</feature>
<gene>
    <name evidence="3" type="ORF">CMV30_07895</name>
</gene>
<name>A0A290Q5B7_9BACT</name>
<sequence length="268" mass="27394">MPIAPMPASGPVAIPTGGVGPRPQGKLVAQTDEKAVARGKFAVKLLGALLFVAAGLFGVVAYNLWFSDEPVPAVVVAKPAPAPATSDVPVVAPAEAGTAPAVVETTPAGTTVPAVATPAATGPVVVDNPQSLPGQLIAKAQNAVSAHEAAMTQPANEVMDTGSSSLPAAVTPAVPAPAAVVEVKPVPVPEPVAAPRPEPGANFKAFVVNLKINGVFQGENARAMLNNKMYRLGETVDAKLGIVFLRLEPEEKRIVFEDSRGAIMSRRY</sequence>
<keyword evidence="2" id="KW-1133">Transmembrane helix</keyword>
<dbReference type="Proteomes" id="UP000217265">
    <property type="component" value="Chromosome"/>
</dbReference>
<accession>A0A290Q5B7</accession>
<protein>
    <submittedName>
        <fullName evidence="3">Uncharacterized protein</fullName>
    </submittedName>
</protein>
<keyword evidence="2" id="KW-0472">Membrane</keyword>
<dbReference type="EMBL" id="CP023344">
    <property type="protein sequence ID" value="ATC63875.1"/>
    <property type="molecule type" value="Genomic_DNA"/>
</dbReference>
<reference evidence="3 4" key="1">
    <citation type="submission" date="2017-09" db="EMBL/GenBank/DDBJ databases">
        <title>Complete genome sequence of Verrucomicrobial strain HZ-65, isolated from freshwater.</title>
        <authorList>
            <person name="Choi A."/>
        </authorList>
    </citation>
    <scope>NUCLEOTIDE SEQUENCE [LARGE SCALE GENOMIC DNA]</scope>
    <source>
        <strain evidence="3 4">HZ-65</strain>
    </source>
</reference>
<organism evidence="3 4">
    <name type="scientific">Nibricoccus aquaticus</name>
    <dbReference type="NCBI Taxonomy" id="2576891"/>
    <lineage>
        <taxon>Bacteria</taxon>
        <taxon>Pseudomonadati</taxon>
        <taxon>Verrucomicrobiota</taxon>
        <taxon>Opitutia</taxon>
        <taxon>Opitutales</taxon>
        <taxon>Opitutaceae</taxon>
        <taxon>Nibricoccus</taxon>
    </lineage>
</organism>
<evidence type="ECO:0000313" key="3">
    <source>
        <dbReference type="EMBL" id="ATC63875.1"/>
    </source>
</evidence>
<keyword evidence="2" id="KW-0812">Transmembrane</keyword>
<keyword evidence="4" id="KW-1185">Reference proteome</keyword>
<evidence type="ECO:0000313" key="4">
    <source>
        <dbReference type="Proteomes" id="UP000217265"/>
    </source>
</evidence>
<feature type="transmembrane region" description="Helical" evidence="2">
    <location>
        <begin position="41"/>
        <end position="65"/>
    </location>
</feature>
<dbReference type="KEGG" id="vbh:CMV30_07895"/>